<dbReference type="RefSeq" id="WP_134243904.1">
    <property type="nucleotide sequence ID" value="NZ_SNTY01000015.1"/>
</dbReference>
<accession>A0A4Y7XDF3</accession>
<keyword evidence="2" id="KW-1185">Reference proteome</keyword>
<dbReference type="AlphaFoldDB" id="A0A4Y7XDF3"/>
<gene>
    <name evidence="1" type="ORF">E2B99_05210</name>
</gene>
<name>A0A4Y7XDF3_9GAMM</name>
<dbReference type="STRING" id="1120977.GCA_000619845_01096"/>
<sequence length="219" mass="24053">MTSYFGIIPSDELKSDINLAKSNRGSSEPQYPLRDKISLKLNDELIDNLLVKLVQQFPASEKRDTAEKLAGYVRSTVSVLLKQLLGKAPNEQVLKSLEFLESSSFVDNTGSSRIGTALPDDLVNQLKASFAAVHAGEGKQQRAALTTQFKLFADQIIKHFMTDYNKTLDLGLIKRKAAELATSAVVKAVHIAIDKLIPSLSQAELEAVATHFDNLLVQK</sequence>
<comment type="caution">
    <text evidence="1">The sequence shown here is derived from an EMBL/GenBank/DDBJ whole genome shotgun (WGS) entry which is preliminary data.</text>
</comment>
<evidence type="ECO:0000313" key="2">
    <source>
        <dbReference type="Proteomes" id="UP000297834"/>
    </source>
</evidence>
<protein>
    <recommendedName>
        <fullName evidence="3">EsvE2</fullName>
    </recommendedName>
</protein>
<organism evidence="1 2">
    <name type="scientific">Alkanindiges illinoisensis</name>
    <dbReference type="NCBI Taxonomy" id="197183"/>
    <lineage>
        <taxon>Bacteria</taxon>
        <taxon>Pseudomonadati</taxon>
        <taxon>Pseudomonadota</taxon>
        <taxon>Gammaproteobacteria</taxon>
        <taxon>Moraxellales</taxon>
        <taxon>Moraxellaceae</taxon>
        <taxon>Alkanindiges</taxon>
    </lineage>
</organism>
<evidence type="ECO:0000313" key="1">
    <source>
        <dbReference type="EMBL" id="TEU28644.1"/>
    </source>
</evidence>
<dbReference type="OrthoDB" id="6703663at2"/>
<reference evidence="1 2" key="1">
    <citation type="submission" date="2019-03" db="EMBL/GenBank/DDBJ databases">
        <title>Alkanindiges illinoisensis: a potential pathogenic isolated from ascites of a gastric cancer patient with abdominal metastasis.</title>
        <authorList>
            <person name="Hu X."/>
            <person name="Yang B."/>
            <person name="Yan X."/>
            <person name="Lin L."/>
            <person name="Zhao H."/>
            <person name="Zhou F."/>
            <person name="Su B."/>
            <person name="Chen J."/>
            <person name="Rui Y."/>
            <person name="Wang Q."/>
            <person name="Zheng L."/>
        </authorList>
    </citation>
    <scope>NUCLEOTIDE SEQUENCE [LARGE SCALE GENOMIC DNA]</scope>
    <source>
        <strain evidence="1 2">NFYY 23406</strain>
    </source>
</reference>
<proteinExistence type="predicted"/>
<dbReference type="EMBL" id="SNTY01000015">
    <property type="protein sequence ID" value="TEU28644.1"/>
    <property type="molecule type" value="Genomic_DNA"/>
</dbReference>
<evidence type="ECO:0008006" key="3">
    <source>
        <dbReference type="Google" id="ProtNLM"/>
    </source>
</evidence>
<dbReference type="Proteomes" id="UP000297834">
    <property type="component" value="Unassembled WGS sequence"/>
</dbReference>